<keyword evidence="5" id="KW-1185">Reference proteome</keyword>
<evidence type="ECO:0000313" key="4">
    <source>
        <dbReference type="EMBL" id="RJL23661.1"/>
    </source>
</evidence>
<reference evidence="4 5" key="1">
    <citation type="submission" date="2018-09" db="EMBL/GenBank/DDBJ databases">
        <title>YIM 75507 draft genome.</title>
        <authorList>
            <person name="Tang S."/>
            <person name="Feng Y."/>
        </authorList>
    </citation>
    <scope>NUCLEOTIDE SEQUENCE [LARGE SCALE GENOMIC DNA]</scope>
    <source>
        <strain evidence="4 5">YIM 75507</strain>
    </source>
</reference>
<dbReference type="PROSITE" id="PS51186">
    <property type="entry name" value="GNAT"/>
    <property type="match status" value="1"/>
</dbReference>
<dbReference type="InterPro" id="IPR000182">
    <property type="entry name" value="GNAT_dom"/>
</dbReference>
<protein>
    <submittedName>
        <fullName evidence="4">GNAT family N-acetyltransferase</fullName>
    </submittedName>
</protein>
<dbReference type="CDD" id="cd04301">
    <property type="entry name" value="NAT_SF"/>
    <property type="match status" value="1"/>
</dbReference>
<dbReference type="GO" id="GO:0016747">
    <property type="term" value="F:acyltransferase activity, transferring groups other than amino-acyl groups"/>
    <property type="evidence" value="ECO:0007669"/>
    <property type="project" value="InterPro"/>
</dbReference>
<keyword evidence="2" id="KW-0012">Acyltransferase</keyword>
<dbReference type="InterPro" id="IPR050832">
    <property type="entry name" value="Bact_Acetyltransf"/>
</dbReference>
<evidence type="ECO:0000256" key="1">
    <source>
        <dbReference type="ARBA" id="ARBA00022679"/>
    </source>
</evidence>
<dbReference type="AlphaFoldDB" id="A0A3A4A6U8"/>
<dbReference type="Pfam" id="PF00583">
    <property type="entry name" value="Acetyltransf_1"/>
    <property type="match status" value="1"/>
</dbReference>
<gene>
    <name evidence="4" type="ORF">D5H75_32720</name>
</gene>
<dbReference type="SUPFAM" id="SSF55729">
    <property type="entry name" value="Acyl-CoA N-acyltransferases (Nat)"/>
    <property type="match status" value="1"/>
</dbReference>
<evidence type="ECO:0000259" key="3">
    <source>
        <dbReference type="PROSITE" id="PS51186"/>
    </source>
</evidence>
<accession>A0A3A4A6U8</accession>
<dbReference type="EMBL" id="QZEY01000018">
    <property type="protein sequence ID" value="RJL23661.1"/>
    <property type="molecule type" value="Genomic_DNA"/>
</dbReference>
<comment type="caution">
    <text evidence="4">The sequence shown here is derived from an EMBL/GenBank/DDBJ whole genome shotgun (WGS) entry which is preliminary data.</text>
</comment>
<dbReference type="OrthoDB" id="9802340at2"/>
<dbReference type="PANTHER" id="PTHR43877:SF2">
    <property type="entry name" value="AMINOALKYLPHOSPHONATE N-ACETYLTRANSFERASE-RELATED"/>
    <property type="match status" value="1"/>
</dbReference>
<dbReference type="Proteomes" id="UP000265768">
    <property type="component" value="Unassembled WGS sequence"/>
</dbReference>
<name>A0A3A4A6U8_9ACTN</name>
<feature type="domain" description="N-acetyltransferase" evidence="3">
    <location>
        <begin position="7"/>
        <end position="162"/>
    </location>
</feature>
<keyword evidence="1 4" id="KW-0808">Transferase</keyword>
<evidence type="ECO:0000256" key="2">
    <source>
        <dbReference type="ARBA" id="ARBA00023315"/>
    </source>
</evidence>
<dbReference type="PANTHER" id="PTHR43877">
    <property type="entry name" value="AMINOALKYLPHOSPHONATE N-ACETYLTRANSFERASE-RELATED-RELATED"/>
    <property type="match status" value="1"/>
</dbReference>
<dbReference type="InterPro" id="IPR016181">
    <property type="entry name" value="Acyl_CoA_acyltransferase"/>
</dbReference>
<proteinExistence type="predicted"/>
<organism evidence="4 5">
    <name type="scientific">Bailinhaonella thermotolerans</name>
    <dbReference type="NCBI Taxonomy" id="1070861"/>
    <lineage>
        <taxon>Bacteria</taxon>
        <taxon>Bacillati</taxon>
        <taxon>Actinomycetota</taxon>
        <taxon>Actinomycetes</taxon>
        <taxon>Streptosporangiales</taxon>
        <taxon>Streptosporangiaceae</taxon>
        <taxon>Bailinhaonella</taxon>
    </lineage>
</organism>
<dbReference type="Gene3D" id="3.40.630.30">
    <property type="match status" value="1"/>
</dbReference>
<dbReference type="RefSeq" id="WP_119930450.1">
    <property type="nucleotide sequence ID" value="NZ_QZEY01000018.1"/>
</dbReference>
<evidence type="ECO:0000313" key="5">
    <source>
        <dbReference type="Proteomes" id="UP000265768"/>
    </source>
</evidence>
<sequence>MTDDPPFLIRPATAADDAALLALDTTAWTPGSGFPSVQTEERTAFFTGQKDPGTHLVAEMDGEIVGVVSVRARSWFPETAHVFDIAGLVVAVSARRLGVASALLSAAERKAAEAGAVKLSLKVLSTNTAAQRLYERHGYTVEGRHPAELLIGGEYVGDLTLGKLLAPVTA</sequence>